<dbReference type="PIRSF" id="PIRSF000538">
    <property type="entry name" value="GlpK"/>
    <property type="match status" value="1"/>
</dbReference>
<evidence type="ECO:0000259" key="5">
    <source>
        <dbReference type="Pfam" id="PF02782"/>
    </source>
</evidence>
<evidence type="ECO:0000256" key="2">
    <source>
        <dbReference type="ARBA" id="ARBA00022679"/>
    </source>
</evidence>
<organism evidence="6 7">
    <name type="scientific">Ruthenibacterium lactatiformans</name>
    <dbReference type="NCBI Taxonomy" id="1550024"/>
    <lineage>
        <taxon>Bacteria</taxon>
        <taxon>Bacillati</taxon>
        <taxon>Bacillota</taxon>
        <taxon>Clostridia</taxon>
        <taxon>Eubacteriales</taxon>
        <taxon>Oscillospiraceae</taxon>
        <taxon>Ruthenibacterium</taxon>
    </lineage>
</organism>
<keyword evidence="3" id="KW-0418">Kinase</keyword>
<proteinExistence type="inferred from homology"/>
<dbReference type="GO" id="GO:0016301">
    <property type="term" value="F:kinase activity"/>
    <property type="evidence" value="ECO:0007669"/>
    <property type="project" value="UniProtKB-KW"/>
</dbReference>
<dbReference type="Proteomes" id="UP000431913">
    <property type="component" value="Unassembled WGS sequence"/>
</dbReference>
<dbReference type="InterPro" id="IPR018484">
    <property type="entry name" value="FGGY_N"/>
</dbReference>
<gene>
    <name evidence="6" type="ORF">FYJ76_10465</name>
</gene>
<accession>A0A6I2U8J6</accession>
<dbReference type="Pfam" id="PF02782">
    <property type="entry name" value="FGGY_C"/>
    <property type="match status" value="1"/>
</dbReference>
<dbReference type="GO" id="GO:0005975">
    <property type="term" value="P:carbohydrate metabolic process"/>
    <property type="evidence" value="ECO:0007669"/>
    <property type="project" value="InterPro"/>
</dbReference>
<dbReference type="PANTHER" id="PTHR43095:SF5">
    <property type="entry name" value="XYLULOSE KINASE"/>
    <property type="match status" value="1"/>
</dbReference>
<dbReference type="InterPro" id="IPR050406">
    <property type="entry name" value="FGGY_Carb_Kinase"/>
</dbReference>
<protein>
    <recommendedName>
        <fullName evidence="8">Xylulokinase</fullName>
    </recommendedName>
</protein>
<dbReference type="InterPro" id="IPR000577">
    <property type="entry name" value="Carb_kinase_FGGY"/>
</dbReference>
<evidence type="ECO:0000256" key="1">
    <source>
        <dbReference type="ARBA" id="ARBA00009156"/>
    </source>
</evidence>
<comment type="similarity">
    <text evidence="1">Belongs to the FGGY kinase family.</text>
</comment>
<dbReference type="PANTHER" id="PTHR43095">
    <property type="entry name" value="SUGAR KINASE"/>
    <property type="match status" value="1"/>
</dbReference>
<dbReference type="Pfam" id="PF00370">
    <property type="entry name" value="FGGY_N"/>
    <property type="match status" value="1"/>
</dbReference>
<feature type="domain" description="Carbohydrate kinase FGGY N-terminal" evidence="4">
    <location>
        <begin position="4"/>
        <end position="244"/>
    </location>
</feature>
<dbReference type="AlphaFoldDB" id="A0A6I2U8J6"/>
<dbReference type="CDD" id="cd07808">
    <property type="entry name" value="ASKHA_NBD_FGGY_EcXK-like"/>
    <property type="match status" value="1"/>
</dbReference>
<name>A0A6I2U8J6_9FIRM</name>
<evidence type="ECO:0000256" key="3">
    <source>
        <dbReference type="ARBA" id="ARBA00022777"/>
    </source>
</evidence>
<reference evidence="6 7" key="1">
    <citation type="submission" date="2019-08" db="EMBL/GenBank/DDBJ databases">
        <title>In-depth cultivation of the pig gut microbiome towards novel bacterial diversity and tailored functional studies.</title>
        <authorList>
            <person name="Wylensek D."/>
            <person name="Hitch T.C.A."/>
            <person name="Clavel T."/>
        </authorList>
    </citation>
    <scope>NUCLEOTIDE SEQUENCE [LARGE SCALE GENOMIC DNA]</scope>
    <source>
        <strain evidence="6 7">WCA3-601-WT-6J</strain>
    </source>
</reference>
<sequence>MASILALDLGSTQLKLLLLDENARVTYVGTQGYPTQTPCAGRLEQRPADWLAALGRGMEELRARRGTQDIAAVSFSGHMSGVVLLDADGQVLHPCIMLSDSRSVEECAALRQRAGALIRLHTGNPVINAFSLPKLLWLQRREPALWRRTAVWLSPKDYLRFCLTGRLVTDYTDAYNSLCIAPDTASWCGEIIAAAGLEAEKFPPVLAPHSLAGAVTAQAARLYGLQEGTPVYAGGADMACGAVGMGLYEQGDSALTLGTCATFLAPVRGADDACFGQVTFHLHATPGLLYALGSHFNGGLAVNWLTRILSERESLDFSMMDALSEAARQVPPGSGGVLTLPFLAGSGSPYFDASDRQTVLGASAATTRAELFRSQLEGITLNLAQTQQVFNRLVDGGLRRVLLGGGGSKISVWPQMIADVFGTRIDLAANTDASAVGAAILGGVGAGLFPDAPSAARQCLTVRRTLAADAAAHTAYRALAQRYAQAYALVRAYYADAPR</sequence>
<evidence type="ECO:0000313" key="6">
    <source>
        <dbReference type="EMBL" id="MST92353.1"/>
    </source>
</evidence>
<dbReference type="InterPro" id="IPR018485">
    <property type="entry name" value="FGGY_C"/>
</dbReference>
<dbReference type="EMBL" id="VUNJ01000010">
    <property type="protein sequence ID" value="MST92353.1"/>
    <property type="molecule type" value="Genomic_DNA"/>
</dbReference>
<evidence type="ECO:0000313" key="7">
    <source>
        <dbReference type="Proteomes" id="UP000431913"/>
    </source>
</evidence>
<keyword evidence="2" id="KW-0808">Transferase</keyword>
<evidence type="ECO:0000259" key="4">
    <source>
        <dbReference type="Pfam" id="PF00370"/>
    </source>
</evidence>
<dbReference type="SUPFAM" id="SSF53067">
    <property type="entry name" value="Actin-like ATPase domain"/>
    <property type="match status" value="2"/>
</dbReference>
<dbReference type="RefSeq" id="WP_154522926.1">
    <property type="nucleotide sequence ID" value="NZ_VUNJ01000010.1"/>
</dbReference>
<feature type="domain" description="Carbohydrate kinase FGGY C-terminal" evidence="5">
    <location>
        <begin position="256"/>
        <end position="445"/>
    </location>
</feature>
<comment type="caution">
    <text evidence="6">The sequence shown here is derived from an EMBL/GenBank/DDBJ whole genome shotgun (WGS) entry which is preliminary data.</text>
</comment>
<evidence type="ECO:0008006" key="8">
    <source>
        <dbReference type="Google" id="ProtNLM"/>
    </source>
</evidence>
<dbReference type="Gene3D" id="3.30.420.40">
    <property type="match status" value="2"/>
</dbReference>
<dbReference type="InterPro" id="IPR043129">
    <property type="entry name" value="ATPase_NBD"/>
</dbReference>